<sequence length="151" mass="17880">MILHENTVELLKKKFQSAQAYQRKMNIQFDLTFEDYKKLWIKNVDALTHLNNAVIYAVEHRINKTIKLPYCLTWKPEFVRTGSPMNIKTAWIRSAEESKRDCRLKQGEKKTEKAKAKLRRPKAPWSEERKANRVAAMKGRKRGSYQIKQET</sequence>
<organism evidence="2 3">
    <name type="scientific">Gluconobacter kondonii</name>
    <dbReference type="NCBI Taxonomy" id="941463"/>
    <lineage>
        <taxon>Bacteria</taxon>
        <taxon>Pseudomonadati</taxon>
        <taxon>Pseudomonadota</taxon>
        <taxon>Alphaproteobacteria</taxon>
        <taxon>Acetobacterales</taxon>
        <taxon>Acetobacteraceae</taxon>
        <taxon>Gluconobacter</taxon>
    </lineage>
</organism>
<dbReference type="RefSeq" id="WP_099287257.1">
    <property type="nucleotide sequence ID" value="NZ_BEWP01000012.1"/>
</dbReference>
<reference evidence="3" key="1">
    <citation type="journal article" date="2019" name="Int. J. Syst. Evol. Microbiol.">
        <title>The Global Catalogue of Microorganisms (GCM) 10K type strain sequencing project: providing services to taxonomists for standard genome sequencing and annotation.</title>
        <authorList>
            <consortium name="The Broad Institute Genomics Platform"/>
            <consortium name="The Broad Institute Genome Sequencing Center for Infectious Disease"/>
            <person name="Wu L."/>
            <person name="Ma J."/>
        </authorList>
    </citation>
    <scope>NUCLEOTIDE SEQUENCE [LARGE SCALE GENOMIC DNA]</scope>
    <source>
        <strain evidence="3">NBRC 3266</strain>
    </source>
</reference>
<name>A0ABQ5WRS3_9PROT</name>
<evidence type="ECO:0000256" key="1">
    <source>
        <dbReference type="SAM" id="MobiDB-lite"/>
    </source>
</evidence>
<evidence type="ECO:0000313" key="3">
    <source>
        <dbReference type="Proteomes" id="UP001156629"/>
    </source>
</evidence>
<proteinExistence type="predicted"/>
<gene>
    <name evidence="2" type="ORF">GCM10007870_16480</name>
</gene>
<protein>
    <submittedName>
        <fullName evidence="2">Uncharacterized protein</fullName>
    </submittedName>
</protein>
<dbReference type="EMBL" id="BSNV01000007">
    <property type="protein sequence ID" value="GLQ66064.1"/>
    <property type="molecule type" value="Genomic_DNA"/>
</dbReference>
<comment type="caution">
    <text evidence="2">The sequence shown here is derived from an EMBL/GenBank/DDBJ whole genome shotgun (WGS) entry which is preliminary data.</text>
</comment>
<dbReference type="Proteomes" id="UP001156629">
    <property type="component" value="Unassembled WGS sequence"/>
</dbReference>
<feature type="compositionally biased region" description="Basic and acidic residues" evidence="1">
    <location>
        <begin position="102"/>
        <end position="115"/>
    </location>
</feature>
<keyword evidence="3" id="KW-1185">Reference proteome</keyword>
<feature type="region of interest" description="Disordered" evidence="1">
    <location>
        <begin position="102"/>
        <end position="151"/>
    </location>
</feature>
<evidence type="ECO:0000313" key="2">
    <source>
        <dbReference type="EMBL" id="GLQ66064.1"/>
    </source>
</evidence>
<dbReference type="GeneID" id="76195526"/>
<accession>A0ABQ5WRS3</accession>